<organism evidence="3 4">
    <name type="scientific">Hathewaya limosa</name>
    <name type="common">Clostridium limosum</name>
    <dbReference type="NCBI Taxonomy" id="1536"/>
    <lineage>
        <taxon>Bacteria</taxon>
        <taxon>Bacillati</taxon>
        <taxon>Bacillota</taxon>
        <taxon>Clostridia</taxon>
        <taxon>Eubacteriales</taxon>
        <taxon>Clostridiaceae</taxon>
        <taxon>Hathewaya</taxon>
    </lineage>
</organism>
<feature type="domain" description="HMA" evidence="2">
    <location>
        <begin position="1"/>
        <end position="66"/>
    </location>
</feature>
<gene>
    <name evidence="3" type="ORF">QOZ93_001800</name>
</gene>
<dbReference type="InterPro" id="IPR017969">
    <property type="entry name" value="Heavy-metal-associated_CS"/>
</dbReference>
<accession>A0ABU0JV17</accession>
<evidence type="ECO:0000313" key="3">
    <source>
        <dbReference type="EMBL" id="MDQ0480056.1"/>
    </source>
</evidence>
<dbReference type="Pfam" id="PF00403">
    <property type="entry name" value="HMA"/>
    <property type="match status" value="1"/>
</dbReference>
<dbReference type="PROSITE" id="PS50846">
    <property type="entry name" value="HMA_2"/>
    <property type="match status" value="1"/>
</dbReference>
<comment type="caution">
    <text evidence="3">The sequence shown here is derived from an EMBL/GenBank/DDBJ whole genome shotgun (WGS) entry which is preliminary data.</text>
</comment>
<dbReference type="Proteomes" id="UP001224418">
    <property type="component" value="Unassembled WGS sequence"/>
</dbReference>
<name>A0ABU0JV17_HATLI</name>
<dbReference type="CDD" id="cd00371">
    <property type="entry name" value="HMA"/>
    <property type="match status" value="1"/>
</dbReference>
<dbReference type="InterPro" id="IPR006121">
    <property type="entry name" value="HMA_dom"/>
</dbReference>
<proteinExistence type="predicted"/>
<sequence length="71" mass="7828">MKKIVLIDGMSCDHCVKRVTNALSQISGTSDVQVKLSQNLAEFSTDGSVTDEIIKNEIEDLGFDVREIKTL</sequence>
<dbReference type="Gene3D" id="3.30.70.100">
    <property type="match status" value="1"/>
</dbReference>
<keyword evidence="4" id="KW-1185">Reference proteome</keyword>
<dbReference type="InterPro" id="IPR036163">
    <property type="entry name" value="HMA_dom_sf"/>
</dbReference>
<evidence type="ECO:0000256" key="1">
    <source>
        <dbReference type="ARBA" id="ARBA00022723"/>
    </source>
</evidence>
<dbReference type="RefSeq" id="WP_111940327.1">
    <property type="nucleotide sequence ID" value="NZ_BAAACJ010000019.1"/>
</dbReference>
<dbReference type="EMBL" id="JAUSWN010000014">
    <property type="protein sequence ID" value="MDQ0480056.1"/>
    <property type="molecule type" value="Genomic_DNA"/>
</dbReference>
<reference evidence="3 4" key="1">
    <citation type="submission" date="2023-07" db="EMBL/GenBank/DDBJ databases">
        <title>Genomic Encyclopedia of Type Strains, Phase IV (KMG-IV): sequencing the most valuable type-strain genomes for metagenomic binning, comparative biology and taxonomic classification.</title>
        <authorList>
            <person name="Goeker M."/>
        </authorList>
    </citation>
    <scope>NUCLEOTIDE SEQUENCE [LARGE SCALE GENOMIC DNA]</scope>
    <source>
        <strain evidence="3 4">DSM 1400</strain>
    </source>
</reference>
<protein>
    <submittedName>
        <fullName evidence="3">Cu+-exporting ATPase</fullName>
    </submittedName>
</protein>
<evidence type="ECO:0000259" key="2">
    <source>
        <dbReference type="PROSITE" id="PS50846"/>
    </source>
</evidence>
<evidence type="ECO:0000313" key="4">
    <source>
        <dbReference type="Proteomes" id="UP001224418"/>
    </source>
</evidence>
<dbReference type="PROSITE" id="PS01047">
    <property type="entry name" value="HMA_1"/>
    <property type="match status" value="1"/>
</dbReference>
<dbReference type="SUPFAM" id="SSF55008">
    <property type="entry name" value="HMA, heavy metal-associated domain"/>
    <property type="match status" value="1"/>
</dbReference>
<keyword evidence="1" id="KW-0479">Metal-binding</keyword>